<accession>A0AAN0JYD8</accession>
<dbReference type="Pfam" id="PF00069">
    <property type="entry name" value="Pkinase"/>
    <property type="match status" value="1"/>
</dbReference>
<dbReference type="GO" id="GO:0004672">
    <property type="term" value="F:protein kinase activity"/>
    <property type="evidence" value="ECO:0007669"/>
    <property type="project" value="InterPro"/>
</dbReference>
<dbReference type="EnsemblMetazoa" id="XM_020006673.1">
    <property type="protein sequence ID" value="XP_019862232.1"/>
    <property type="gene ID" value="LOC100641953"/>
</dbReference>
<dbReference type="PROSITE" id="PS50011">
    <property type="entry name" value="PROTEIN_KINASE_DOM"/>
    <property type="match status" value="1"/>
</dbReference>
<dbReference type="PROSITE" id="PS00107">
    <property type="entry name" value="PROTEIN_KINASE_ATP"/>
    <property type="match status" value="1"/>
</dbReference>
<dbReference type="AlphaFoldDB" id="A0AAN0JYD8"/>
<dbReference type="GeneID" id="100641953"/>
<evidence type="ECO:0000313" key="6">
    <source>
        <dbReference type="EnsemblMetazoa" id="XP_019862232.1"/>
    </source>
</evidence>
<dbReference type="PANTHER" id="PTHR27001:SF931">
    <property type="entry name" value="OS11G0664100 PROTEIN"/>
    <property type="match status" value="1"/>
</dbReference>
<dbReference type="PANTHER" id="PTHR27001">
    <property type="entry name" value="OS01G0253100 PROTEIN"/>
    <property type="match status" value="1"/>
</dbReference>
<reference evidence="6" key="2">
    <citation type="submission" date="2024-06" db="UniProtKB">
        <authorList>
            <consortium name="EnsemblMetazoa"/>
        </authorList>
    </citation>
    <scope>IDENTIFICATION</scope>
</reference>
<evidence type="ECO:0000256" key="3">
    <source>
        <dbReference type="PROSITE-ProRule" id="PRU10141"/>
    </source>
</evidence>
<name>A0AAN0JYD8_AMPQE</name>
<dbReference type="KEGG" id="aqu:100641953"/>
<dbReference type="Proteomes" id="UP000007879">
    <property type="component" value="Unassembled WGS sequence"/>
</dbReference>
<proteinExistence type="predicted"/>
<dbReference type="GO" id="GO:0005886">
    <property type="term" value="C:plasma membrane"/>
    <property type="evidence" value="ECO:0007669"/>
    <property type="project" value="TreeGrafter"/>
</dbReference>
<dbReference type="InterPro" id="IPR011009">
    <property type="entry name" value="Kinase-like_dom_sf"/>
</dbReference>
<keyword evidence="7" id="KW-1185">Reference proteome</keyword>
<evidence type="ECO:0000259" key="5">
    <source>
        <dbReference type="PROSITE" id="PS50011"/>
    </source>
</evidence>
<protein>
    <recommendedName>
        <fullName evidence="5">Protein kinase domain-containing protein</fullName>
    </recommendedName>
</protein>
<dbReference type="Gene3D" id="1.10.510.10">
    <property type="entry name" value="Transferase(Phosphotransferase) domain 1"/>
    <property type="match status" value="1"/>
</dbReference>
<evidence type="ECO:0000256" key="4">
    <source>
        <dbReference type="SAM" id="MobiDB-lite"/>
    </source>
</evidence>
<organism evidence="6 7">
    <name type="scientific">Amphimedon queenslandica</name>
    <name type="common">Sponge</name>
    <dbReference type="NCBI Taxonomy" id="400682"/>
    <lineage>
        <taxon>Eukaryota</taxon>
        <taxon>Metazoa</taxon>
        <taxon>Porifera</taxon>
        <taxon>Demospongiae</taxon>
        <taxon>Heteroscleromorpha</taxon>
        <taxon>Haplosclerida</taxon>
        <taxon>Niphatidae</taxon>
        <taxon>Amphimedon</taxon>
    </lineage>
</organism>
<feature type="binding site" evidence="3">
    <location>
        <position position="447"/>
    </location>
    <ligand>
        <name>ATP</name>
        <dbReference type="ChEBI" id="CHEBI:30616"/>
    </ligand>
</feature>
<dbReference type="InterPro" id="IPR008271">
    <property type="entry name" value="Ser/Thr_kinase_AS"/>
</dbReference>
<evidence type="ECO:0000256" key="2">
    <source>
        <dbReference type="ARBA" id="ARBA00022840"/>
    </source>
</evidence>
<dbReference type="SUPFAM" id="SSF56112">
    <property type="entry name" value="Protein kinase-like (PK-like)"/>
    <property type="match status" value="1"/>
</dbReference>
<evidence type="ECO:0000256" key="1">
    <source>
        <dbReference type="ARBA" id="ARBA00022741"/>
    </source>
</evidence>
<dbReference type="SMART" id="SM00220">
    <property type="entry name" value="S_TKc"/>
    <property type="match status" value="1"/>
</dbReference>
<dbReference type="RefSeq" id="XP_019862232.1">
    <property type="nucleotide sequence ID" value="XM_020006673.1"/>
</dbReference>
<sequence>MDETQSQSDEKKEDIVATLMNLSETLCEKAMEINESETAKDLMKRGQSLQKRSKQKTSSRNVEQHKARTDNVQISCCLMEPGRKGFVKSSAFYDVSLSKSDTYVSVISKICDAIGEDRCDEMRLLNGKGAIIPDQRLNIREKEVEWTVGSFLLKRHSSPDKVSFGVGIIDENEPRPKKAKVNCGTGNSTEYQLSSICSRDYGTIVASSNDIIKVYYASDDSLVPCTRSEVWEEINGIENGMDKNGIFIPESSFYHVASIVLHDPNQKTTVLHRDKKGCVTPCISGSETFCFTSSNKPVLTSKAAIPIVALSRFHPKCKYKWKCFNDTRMEYPSTPVIYVSRPFLFKCSVYVDDVLQGSVHFDVLSEPITETDRANVSVTEKEGSSNCVQAEILSIPPPSFDSLEFFLEEIMSSTNHLDKQNELGRGGYGCVYLANDLRSVGTTAAIKILSKEGSQALTKGNDEAYQIQNELQALMKYRHPNILEVMGYCFSPQLKALVYRYMVNGSLYSWIHLVETNAGYMQQWKLTWDRRISILKDVFRGVAYLHAGDKPIIHQDIKSSNVLLDKDFNAVIGDFGFALAIPRSESGRTLFTAPLIARTEGYYPPELLSGKISPLCDVYSCGVLVLEVYTALKPYCKSRADHELVNHTEDYRQDLKQFKSIADASAIDEISDEECDFF</sequence>
<feature type="region of interest" description="Disordered" evidence="4">
    <location>
        <begin position="37"/>
        <end position="66"/>
    </location>
</feature>
<reference evidence="7" key="1">
    <citation type="journal article" date="2010" name="Nature">
        <title>The Amphimedon queenslandica genome and the evolution of animal complexity.</title>
        <authorList>
            <person name="Srivastava M."/>
            <person name="Simakov O."/>
            <person name="Chapman J."/>
            <person name="Fahey B."/>
            <person name="Gauthier M.E."/>
            <person name="Mitros T."/>
            <person name="Richards G.S."/>
            <person name="Conaco C."/>
            <person name="Dacre M."/>
            <person name="Hellsten U."/>
            <person name="Larroux C."/>
            <person name="Putnam N.H."/>
            <person name="Stanke M."/>
            <person name="Adamska M."/>
            <person name="Darling A."/>
            <person name="Degnan S.M."/>
            <person name="Oakley T.H."/>
            <person name="Plachetzki D.C."/>
            <person name="Zhai Y."/>
            <person name="Adamski M."/>
            <person name="Calcino A."/>
            <person name="Cummins S.F."/>
            <person name="Goodstein D.M."/>
            <person name="Harris C."/>
            <person name="Jackson D.J."/>
            <person name="Leys S.P."/>
            <person name="Shu S."/>
            <person name="Woodcroft B.J."/>
            <person name="Vervoort M."/>
            <person name="Kosik K.S."/>
            <person name="Manning G."/>
            <person name="Degnan B.M."/>
            <person name="Rokhsar D.S."/>
        </authorList>
    </citation>
    <scope>NUCLEOTIDE SEQUENCE [LARGE SCALE GENOMIC DNA]</scope>
</reference>
<dbReference type="GO" id="GO:0005524">
    <property type="term" value="F:ATP binding"/>
    <property type="evidence" value="ECO:0007669"/>
    <property type="project" value="UniProtKB-UniRule"/>
</dbReference>
<keyword evidence="2 3" id="KW-0067">ATP-binding</keyword>
<evidence type="ECO:0000313" key="7">
    <source>
        <dbReference type="Proteomes" id="UP000007879"/>
    </source>
</evidence>
<dbReference type="PROSITE" id="PS00108">
    <property type="entry name" value="PROTEIN_KINASE_ST"/>
    <property type="match status" value="1"/>
</dbReference>
<dbReference type="InterPro" id="IPR000719">
    <property type="entry name" value="Prot_kinase_dom"/>
</dbReference>
<keyword evidence="1 3" id="KW-0547">Nucleotide-binding</keyword>
<dbReference type="InterPro" id="IPR017441">
    <property type="entry name" value="Protein_kinase_ATP_BS"/>
</dbReference>
<feature type="domain" description="Protein kinase" evidence="5">
    <location>
        <begin position="417"/>
        <end position="678"/>
    </location>
</feature>